<organism evidence="1 2">
    <name type="scientific">Rosa chinensis</name>
    <name type="common">China rose</name>
    <dbReference type="NCBI Taxonomy" id="74649"/>
    <lineage>
        <taxon>Eukaryota</taxon>
        <taxon>Viridiplantae</taxon>
        <taxon>Streptophyta</taxon>
        <taxon>Embryophyta</taxon>
        <taxon>Tracheophyta</taxon>
        <taxon>Spermatophyta</taxon>
        <taxon>Magnoliopsida</taxon>
        <taxon>eudicotyledons</taxon>
        <taxon>Gunneridae</taxon>
        <taxon>Pentapetalae</taxon>
        <taxon>rosids</taxon>
        <taxon>fabids</taxon>
        <taxon>Rosales</taxon>
        <taxon>Rosaceae</taxon>
        <taxon>Rosoideae</taxon>
        <taxon>Rosoideae incertae sedis</taxon>
        <taxon>Rosa</taxon>
    </lineage>
</organism>
<dbReference type="Gramene" id="PRQ20907">
    <property type="protein sequence ID" value="PRQ20907"/>
    <property type="gene ID" value="RchiOBHm_Chr7g0233261"/>
</dbReference>
<keyword evidence="2" id="KW-1185">Reference proteome</keyword>
<dbReference type="Pfam" id="PF07173">
    <property type="entry name" value="GRDP-like"/>
    <property type="match status" value="1"/>
</dbReference>
<dbReference type="Proteomes" id="UP000238479">
    <property type="component" value="Chromosome 7"/>
</dbReference>
<dbReference type="PANTHER" id="PTHR34365:SF7">
    <property type="entry name" value="GLYCINE-RICH DOMAIN-CONTAINING PROTEIN 1"/>
    <property type="match status" value="1"/>
</dbReference>
<comment type="caution">
    <text evidence="1">The sequence shown here is derived from an EMBL/GenBank/DDBJ whole genome shotgun (WGS) entry which is preliminary data.</text>
</comment>
<dbReference type="EMBL" id="PDCK01000045">
    <property type="protein sequence ID" value="PRQ20907.1"/>
    <property type="molecule type" value="Genomic_DNA"/>
</dbReference>
<reference evidence="1 2" key="1">
    <citation type="journal article" date="2018" name="Nat. Genet.">
        <title>The Rosa genome provides new insights in the design of modern roses.</title>
        <authorList>
            <person name="Bendahmane M."/>
        </authorList>
    </citation>
    <scope>NUCLEOTIDE SEQUENCE [LARGE SCALE GENOMIC DNA]</scope>
    <source>
        <strain evidence="2">cv. Old Blush</strain>
    </source>
</reference>
<gene>
    <name evidence="1" type="ORF">RchiOBHm_Chr7g0233261</name>
</gene>
<protein>
    <submittedName>
        <fullName evidence="1">Putative Glycine-rich domain-containing protein</fullName>
    </submittedName>
</protein>
<proteinExistence type="predicted"/>
<accession>A0A2P6PG49</accession>
<dbReference type="AlphaFoldDB" id="A0A2P6PG49"/>
<sequence length="218" mass="25419">MEMKQKVEWAEAQKIVLSKDLVLQPNNSCNFWQLLIEIGNSMKALLGTRPFTETPLVVPLDCEWIWHCHRLNPVCYVTDCETLYGKILDNQNVGSSIWGTYTKKTEQIWNKLYPHEPYELQSNSFFSDDAAINLHRVSERTKYDLVSISCQKANSFLLSAVARYKGFLLLIKRNRQLSVKRFCVPTYDIDLIWHCHQLHPAAYCKDLNAHNRQGVRAW</sequence>
<dbReference type="PANTHER" id="PTHR34365">
    <property type="entry name" value="ENOLASE (DUF1399)"/>
    <property type="match status" value="1"/>
</dbReference>
<dbReference type="STRING" id="74649.A0A2P6PG49"/>
<dbReference type="OMA" id="IDLIWHC"/>
<evidence type="ECO:0000313" key="1">
    <source>
        <dbReference type="EMBL" id="PRQ20907.1"/>
    </source>
</evidence>
<name>A0A2P6PG49_ROSCH</name>
<evidence type="ECO:0000313" key="2">
    <source>
        <dbReference type="Proteomes" id="UP000238479"/>
    </source>
</evidence>
<dbReference type="InterPro" id="IPR009836">
    <property type="entry name" value="GRDP-like"/>
</dbReference>